<accession>A0A1M7G7C6</accession>
<comment type="similarity">
    <text evidence="2 10 12">Belongs to the GrpE family.</text>
</comment>
<evidence type="ECO:0000256" key="3">
    <source>
        <dbReference type="ARBA" id="ARBA00011738"/>
    </source>
</evidence>
<dbReference type="GO" id="GO:0051087">
    <property type="term" value="F:protein-folding chaperone binding"/>
    <property type="evidence" value="ECO:0007669"/>
    <property type="project" value="InterPro"/>
</dbReference>
<dbReference type="PANTHER" id="PTHR21237:SF23">
    <property type="entry name" value="GRPE PROTEIN HOMOLOG, MITOCHONDRIAL"/>
    <property type="match status" value="1"/>
</dbReference>
<dbReference type="EMBL" id="FNTI01000001">
    <property type="protein sequence ID" value="SEE16002.1"/>
    <property type="molecule type" value="Genomic_DNA"/>
</dbReference>
<dbReference type="OrthoDB" id="9789811at2"/>
<proteinExistence type="inferred from homology"/>
<dbReference type="InterPro" id="IPR009012">
    <property type="entry name" value="GrpE_head"/>
</dbReference>
<dbReference type="CDD" id="cd00446">
    <property type="entry name" value="GrpE"/>
    <property type="match status" value="1"/>
</dbReference>
<evidence type="ECO:0000313" key="15">
    <source>
        <dbReference type="Proteomes" id="UP000183208"/>
    </source>
</evidence>
<evidence type="ECO:0000256" key="5">
    <source>
        <dbReference type="ARBA" id="ARBA00023016"/>
    </source>
</evidence>
<keyword evidence="5 10" id="KW-0346">Stress response</keyword>
<evidence type="ECO:0000256" key="7">
    <source>
        <dbReference type="ARBA" id="ARBA00053401"/>
    </source>
</evidence>
<dbReference type="GO" id="GO:0000774">
    <property type="term" value="F:adenyl-nucleotide exchange factor activity"/>
    <property type="evidence" value="ECO:0007669"/>
    <property type="project" value="InterPro"/>
</dbReference>
<dbReference type="SUPFAM" id="SSF58014">
    <property type="entry name" value="Coiled-coil domain of nucleotide exchange factor GrpE"/>
    <property type="match status" value="1"/>
</dbReference>
<evidence type="ECO:0000256" key="1">
    <source>
        <dbReference type="ARBA" id="ARBA00004496"/>
    </source>
</evidence>
<dbReference type="GO" id="GO:0006457">
    <property type="term" value="P:protein folding"/>
    <property type="evidence" value="ECO:0007669"/>
    <property type="project" value="InterPro"/>
</dbReference>
<dbReference type="SUPFAM" id="SSF51064">
    <property type="entry name" value="Head domain of nucleotide exchange factor GrpE"/>
    <property type="match status" value="1"/>
</dbReference>
<dbReference type="Pfam" id="PF01025">
    <property type="entry name" value="GrpE"/>
    <property type="match status" value="1"/>
</dbReference>
<comment type="subunit">
    <text evidence="3 10">Homodimer.</text>
</comment>
<evidence type="ECO:0000313" key="14">
    <source>
        <dbReference type="EMBL" id="SEE16002.1"/>
    </source>
</evidence>
<protein>
    <recommendedName>
        <fullName evidence="8 10">Protein GrpE</fullName>
    </recommendedName>
    <alternativeName>
        <fullName evidence="9 10">HSP-70 cofactor</fullName>
    </alternativeName>
</protein>
<evidence type="ECO:0000256" key="8">
    <source>
        <dbReference type="ARBA" id="ARBA00072274"/>
    </source>
</evidence>
<evidence type="ECO:0000256" key="9">
    <source>
        <dbReference type="ARBA" id="ARBA00076414"/>
    </source>
</evidence>
<evidence type="ECO:0000256" key="12">
    <source>
        <dbReference type="RuleBase" id="RU004478"/>
    </source>
</evidence>
<dbReference type="GO" id="GO:0005737">
    <property type="term" value="C:cytoplasm"/>
    <property type="evidence" value="ECO:0007669"/>
    <property type="project" value="UniProtKB-SubCell"/>
</dbReference>
<evidence type="ECO:0000256" key="10">
    <source>
        <dbReference type="HAMAP-Rule" id="MF_01151"/>
    </source>
</evidence>
<dbReference type="FunFam" id="2.30.22.10:FF:000001">
    <property type="entry name" value="Protein GrpE"/>
    <property type="match status" value="1"/>
</dbReference>
<dbReference type="PRINTS" id="PR00773">
    <property type="entry name" value="GRPEPROTEIN"/>
</dbReference>
<organism evidence="14 15">
    <name type="scientific">Bradyrhizobium lablabi</name>
    <dbReference type="NCBI Taxonomy" id="722472"/>
    <lineage>
        <taxon>Bacteria</taxon>
        <taxon>Pseudomonadati</taxon>
        <taxon>Pseudomonadota</taxon>
        <taxon>Alphaproteobacteria</taxon>
        <taxon>Hyphomicrobiales</taxon>
        <taxon>Nitrobacteraceae</taxon>
        <taxon>Bradyrhizobium</taxon>
    </lineage>
</organism>
<comment type="subcellular location">
    <subcellularLocation>
        <location evidence="1 10">Cytoplasm</location>
    </subcellularLocation>
</comment>
<dbReference type="InterPro" id="IPR000740">
    <property type="entry name" value="GrpE"/>
</dbReference>
<keyword evidence="4 10" id="KW-0963">Cytoplasm</keyword>
<comment type="function">
    <text evidence="7 10 11">Participates actively in the response to hyperosmotic and heat shock by preventing the aggregation of stress-denatured proteins, in association with DnaK and GrpE. It is the nucleotide exchange factor for DnaK and may function as a thermosensor. Unfolded proteins bind initially to DnaJ; upon interaction with the DnaJ-bound protein, DnaK hydrolyzes its bound ATP, resulting in the formation of a stable complex. GrpE releases ADP from DnaK; ATP binding to DnaK triggers the release of the substrate protein, thus completing the reaction cycle. Several rounds of ATP-dependent interactions between DnaJ, DnaK and GrpE are required for fully efficient folding.</text>
</comment>
<dbReference type="Gene3D" id="3.90.20.20">
    <property type="match status" value="1"/>
</dbReference>
<feature type="compositionally biased region" description="Basic and acidic residues" evidence="13">
    <location>
        <begin position="1"/>
        <end position="10"/>
    </location>
</feature>
<name>A0A1M7G7C6_9BRAD</name>
<evidence type="ECO:0000256" key="6">
    <source>
        <dbReference type="ARBA" id="ARBA00023186"/>
    </source>
</evidence>
<evidence type="ECO:0000256" key="13">
    <source>
        <dbReference type="SAM" id="MobiDB-lite"/>
    </source>
</evidence>
<dbReference type="AlphaFoldDB" id="A0A1M7G7C6"/>
<dbReference type="HAMAP" id="MF_01151">
    <property type="entry name" value="GrpE"/>
    <property type="match status" value="1"/>
</dbReference>
<dbReference type="PANTHER" id="PTHR21237">
    <property type="entry name" value="GRPE PROTEIN"/>
    <property type="match status" value="1"/>
</dbReference>
<dbReference type="Gene3D" id="2.30.22.10">
    <property type="entry name" value="Head domain of nucleotide exchange factor GrpE"/>
    <property type="match status" value="1"/>
</dbReference>
<dbReference type="GO" id="GO:0042803">
    <property type="term" value="F:protein homodimerization activity"/>
    <property type="evidence" value="ECO:0007669"/>
    <property type="project" value="InterPro"/>
</dbReference>
<dbReference type="InterPro" id="IPR013805">
    <property type="entry name" value="GrpE_CC"/>
</dbReference>
<evidence type="ECO:0000256" key="4">
    <source>
        <dbReference type="ARBA" id="ARBA00022490"/>
    </source>
</evidence>
<evidence type="ECO:0000256" key="11">
    <source>
        <dbReference type="RuleBase" id="RU000639"/>
    </source>
</evidence>
<dbReference type="Proteomes" id="UP000183208">
    <property type="component" value="Unassembled WGS sequence"/>
</dbReference>
<sequence>MTTNTMDKDAGSSVAGEAQDNDNASEIASLRERLMRALAETENTRRQGERRAQDAGQYAITNFARELLQVVDNLHRAIEAGAVDWEASGTDGLIEGVAATDRILTQILNRFGVEEIKALHQPFDPKKHEAVMETDETDQPPGSVAQVLENGYMLHDRLLRPARVVVAKSRQPSSQAEQP</sequence>
<dbReference type="PROSITE" id="PS01071">
    <property type="entry name" value="GRPE"/>
    <property type="match status" value="1"/>
</dbReference>
<keyword evidence="6 10" id="KW-0143">Chaperone</keyword>
<dbReference type="GO" id="GO:0051082">
    <property type="term" value="F:unfolded protein binding"/>
    <property type="evidence" value="ECO:0007669"/>
    <property type="project" value="TreeGrafter"/>
</dbReference>
<evidence type="ECO:0000256" key="2">
    <source>
        <dbReference type="ARBA" id="ARBA00009054"/>
    </source>
</evidence>
<reference evidence="14 15" key="1">
    <citation type="submission" date="2016-10" db="EMBL/GenBank/DDBJ databases">
        <authorList>
            <person name="de Groot N.N."/>
        </authorList>
    </citation>
    <scope>NUCLEOTIDE SEQUENCE [LARGE SCALE GENOMIC DNA]</scope>
    <source>
        <strain evidence="14 15">GAS522</strain>
    </source>
</reference>
<gene>
    <name evidence="10" type="primary">grpE</name>
    <name evidence="14" type="ORF">SAMN05444171_6466</name>
</gene>
<feature type="region of interest" description="Disordered" evidence="13">
    <location>
        <begin position="1"/>
        <end position="27"/>
    </location>
</feature>
<dbReference type="RefSeq" id="WP_074827650.1">
    <property type="nucleotide sequence ID" value="NZ_FNTI01000001.1"/>
</dbReference>